<reference evidence="2 3" key="1">
    <citation type="submission" date="2020-04" db="EMBL/GenBank/DDBJ databases">
        <title>MicrobeNet Type strains.</title>
        <authorList>
            <person name="Nicholson A.C."/>
        </authorList>
    </citation>
    <scope>NUCLEOTIDE SEQUENCE [LARGE SCALE GENOMIC DNA]</scope>
    <source>
        <strain evidence="2 3">CCUG 69612</strain>
    </source>
</reference>
<dbReference type="SUPFAM" id="SSF54001">
    <property type="entry name" value="Cysteine proteinases"/>
    <property type="match status" value="1"/>
</dbReference>
<proteinExistence type="predicted"/>
<dbReference type="AlphaFoldDB" id="A0A7X6MW97"/>
<accession>A0A7X6MW97</accession>
<protein>
    <recommendedName>
        <fullName evidence="1">Transglutaminase-like domain-containing protein</fullName>
    </recommendedName>
</protein>
<dbReference type="Gene3D" id="3.10.620.30">
    <property type="match status" value="1"/>
</dbReference>
<sequence length="400" mass="46015">MKKLVRFVILGLVLVGAIAYPKLEKSLSEVRQAQVRKQLTAQLKRESAENAAVIQDGEARFGQRFYYQQLNTEEKADYIRIVESFENFAPTVETRIRDTDTLSKIYLVVAYDFPDFYWLTETSELDLSYHRYPAGVKDTYQELQALADQVIAGMPDGSDYDKVKYLYEFIIHQTDYHTEALENDELAYQSQSMRSVLVDRLSVCAGYSRAFQFLCQKAGIESIYVVGDIAAYEEDHAWNLVQIDGQYYPVDVTWGDPVFESRVADQPMETINYAYLCTPKTIFEATHKPWGSFWQAAGREITYPDIADTGYNYFELQGNYFEDYSQEVLGARIAQQLGQTSQDTVEVQFANGEFFKAAVADLEAQDSYLHHYLMGLPHYQGFEFRYDDYTYVISVKLIGA</sequence>
<feature type="domain" description="Transglutaminase-like" evidence="1">
    <location>
        <begin position="196"/>
        <end position="254"/>
    </location>
</feature>
<dbReference type="InterPro" id="IPR002931">
    <property type="entry name" value="Transglutaminase-like"/>
</dbReference>
<evidence type="ECO:0000313" key="2">
    <source>
        <dbReference type="EMBL" id="NKZ19560.1"/>
    </source>
</evidence>
<dbReference type="Pfam" id="PF01841">
    <property type="entry name" value="Transglut_core"/>
    <property type="match status" value="1"/>
</dbReference>
<dbReference type="InterPro" id="IPR038765">
    <property type="entry name" value="Papain-like_cys_pep_sf"/>
</dbReference>
<gene>
    <name evidence="2" type="ORF">HF992_01610</name>
</gene>
<comment type="caution">
    <text evidence="2">The sequence shown here is derived from an EMBL/GenBank/DDBJ whole genome shotgun (WGS) entry which is preliminary data.</text>
</comment>
<evidence type="ECO:0000259" key="1">
    <source>
        <dbReference type="SMART" id="SM00460"/>
    </source>
</evidence>
<keyword evidence="3" id="KW-1185">Reference proteome</keyword>
<dbReference type="PANTHER" id="PTHR46333">
    <property type="entry name" value="CYTOKINESIS PROTEIN 3"/>
    <property type="match status" value="1"/>
</dbReference>
<dbReference type="EMBL" id="JAAXPR010000002">
    <property type="protein sequence ID" value="NKZ19560.1"/>
    <property type="molecule type" value="Genomic_DNA"/>
</dbReference>
<dbReference type="RefSeq" id="WP_168548315.1">
    <property type="nucleotide sequence ID" value="NZ_JAAXPR010000002.1"/>
</dbReference>
<dbReference type="GO" id="GO:0005737">
    <property type="term" value="C:cytoplasm"/>
    <property type="evidence" value="ECO:0007669"/>
    <property type="project" value="TreeGrafter"/>
</dbReference>
<dbReference type="InterPro" id="IPR052557">
    <property type="entry name" value="CAP/Cytokinesis_protein"/>
</dbReference>
<dbReference type="PANTHER" id="PTHR46333:SF2">
    <property type="entry name" value="CYTOKINESIS PROTEIN 3"/>
    <property type="match status" value="1"/>
</dbReference>
<name>A0A7X6MW97_9STRE</name>
<evidence type="ECO:0000313" key="3">
    <source>
        <dbReference type="Proteomes" id="UP000522720"/>
    </source>
</evidence>
<dbReference type="Proteomes" id="UP000522720">
    <property type="component" value="Unassembled WGS sequence"/>
</dbReference>
<dbReference type="SMART" id="SM00460">
    <property type="entry name" value="TGc"/>
    <property type="match status" value="1"/>
</dbReference>
<organism evidence="2 3">
    <name type="scientific">Streptococcus ovuberis</name>
    <dbReference type="NCBI Taxonomy" id="1936207"/>
    <lineage>
        <taxon>Bacteria</taxon>
        <taxon>Bacillati</taxon>
        <taxon>Bacillota</taxon>
        <taxon>Bacilli</taxon>
        <taxon>Lactobacillales</taxon>
        <taxon>Streptococcaceae</taxon>
        <taxon>Streptococcus</taxon>
    </lineage>
</organism>